<keyword evidence="4" id="KW-0547">Nucleotide-binding</keyword>
<name>A0AAW6TV00_9BACT</name>
<keyword evidence="1" id="KW-0597">Phosphoprotein</keyword>
<evidence type="ECO:0000256" key="5">
    <source>
        <dbReference type="ARBA" id="ARBA00022801"/>
    </source>
</evidence>
<reference evidence="7" key="1">
    <citation type="submission" date="2023-05" db="EMBL/GenBank/DDBJ databases">
        <title>Anaerotaeda fermentans gen. nov., sp. nov., a novel anaerobic planctomycete of the new family within the order Sedimentisphaerales isolated from Taman Peninsula, Russia.</title>
        <authorList>
            <person name="Khomyakova M.A."/>
            <person name="Merkel A.Y."/>
            <person name="Slobodkin A.I."/>
        </authorList>
    </citation>
    <scope>NUCLEOTIDE SEQUENCE</scope>
    <source>
        <strain evidence="7">M17dextr</strain>
    </source>
</reference>
<dbReference type="GO" id="GO:0110001">
    <property type="term" value="C:toxin-antitoxin complex"/>
    <property type="evidence" value="ECO:0007669"/>
    <property type="project" value="InterPro"/>
</dbReference>
<organism evidence="7 8">
    <name type="scientific">Anaerobaca lacustris</name>
    <dbReference type="NCBI Taxonomy" id="3044600"/>
    <lineage>
        <taxon>Bacteria</taxon>
        <taxon>Pseudomonadati</taxon>
        <taxon>Planctomycetota</taxon>
        <taxon>Phycisphaerae</taxon>
        <taxon>Sedimentisphaerales</taxon>
        <taxon>Anaerobacaceae</taxon>
        <taxon>Anaerobaca</taxon>
    </lineage>
</organism>
<gene>
    <name evidence="7" type="ORF">QJ522_10140</name>
</gene>
<dbReference type="GO" id="GO:0004540">
    <property type="term" value="F:RNA nuclease activity"/>
    <property type="evidence" value="ECO:0007669"/>
    <property type="project" value="InterPro"/>
</dbReference>
<evidence type="ECO:0000256" key="6">
    <source>
        <dbReference type="ARBA" id="ARBA00024207"/>
    </source>
</evidence>
<evidence type="ECO:0000256" key="1">
    <source>
        <dbReference type="ARBA" id="ARBA00022553"/>
    </source>
</evidence>
<keyword evidence="8" id="KW-1185">Reference proteome</keyword>
<dbReference type="RefSeq" id="WP_349244807.1">
    <property type="nucleotide sequence ID" value="NZ_JASCXX010000010.1"/>
</dbReference>
<dbReference type="Proteomes" id="UP001431776">
    <property type="component" value="Unassembled WGS sequence"/>
</dbReference>
<sequence>MARLWDMLDAARTAVEFTEGVGFQDFLQDRKTRNAVERNLEILGEAARCVSQQTRESLSDIPWRSMIGLRNILTHEYGEIRYEVLWAVVHDKLTPLIERLEEIGVNRPPTPEQQ</sequence>
<dbReference type="Pfam" id="PF01934">
    <property type="entry name" value="HepT-like"/>
    <property type="match status" value="1"/>
</dbReference>
<comment type="caution">
    <text evidence="7">The sequence shown here is derived from an EMBL/GenBank/DDBJ whole genome shotgun (WGS) entry which is preliminary data.</text>
</comment>
<evidence type="ECO:0000256" key="3">
    <source>
        <dbReference type="ARBA" id="ARBA00022722"/>
    </source>
</evidence>
<evidence type="ECO:0000256" key="2">
    <source>
        <dbReference type="ARBA" id="ARBA00022649"/>
    </source>
</evidence>
<evidence type="ECO:0000313" key="7">
    <source>
        <dbReference type="EMBL" id="MDI6449400.1"/>
    </source>
</evidence>
<dbReference type="PANTHER" id="PTHR34139:SF1">
    <property type="entry name" value="RNASE MJ1380-RELATED"/>
    <property type="match status" value="1"/>
</dbReference>
<comment type="similarity">
    <text evidence="6">Belongs to the HepT RNase toxin family.</text>
</comment>
<evidence type="ECO:0000313" key="8">
    <source>
        <dbReference type="Proteomes" id="UP001431776"/>
    </source>
</evidence>
<evidence type="ECO:0000256" key="4">
    <source>
        <dbReference type="ARBA" id="ARBA00022741"/>
    </source>
</evidence>
<keyword evidence="2" id="KW-1277">Toxin-antitoxin system</keyword>
<dbReference type="GO" id="GO:0000166">
    <property type="term" value="F:nucleotide binding"/>
    <property type="evidence" value="ECO:0007669"/>
    <property type="project" value="UniProtKB-KW"/>
</dbReference>
<accession>A0AAW6TV00</accession>
<keyword evidence="5" id="KW-0378">Hydrolase</keyword>
<protein>
    <submittedName>
        <fullName evidence="7">DUF86 domain-containing protein</fullName>
    </submittedName>
</protein>
<dbReference type="PANTHER" id="PTHR34139">
    <property type="entry name" value="UPF0331 PROTEIN MJ0127"/>
    <property type="match status" value="1"/>
</dbReference>
<dbReference type="EMBL" id="JASCXX010000010">
    <property type="protein sequence ID" value="MDI6449400.1"/>
    <property type="molecule type" value="Genomic_DNA"/>
</dbReference>
<dbReference type="InterPro" id="IPR008201">
    <property type="entry name" value="HepT-like"/>
</dbReference>
<dbReference type="InterPro" id="IPR037038">
    <property type="entry name" value="HepT-like_sf"/>
</dbReference>
<proteinExistence type="inferred from homology"/>
<dbReference type="InterPro" id="IPR051813">
    <property type="entry name" value="HepT_RNase_toxin"/>
</dbReference>
<keyword evidence="3" id="KW-0540">Nuclease</keyword>
<dbReference type="Gene3D" id="1.20.120.580">
    <property type="entry name" value="bsu32300-like"/>
    <property type="match status" value="1"/>
</dbReference>
<dbReference type="GO" id="GO:0016787">
    <property type="term" value="F:hydrolase activity"/>
    <property type="evidence" value="ECO:0007669"/>
    <property type="project" value="UniProtKB-KW"/>
</dbReference>
<dbReference type="AlphaFoldDB" id="A0AAW6TV00"/>